<evidence type="ECO:0000313" key="3">
    <source>
        <dbReference type="Proteomes" id="UP000249590"/>
    </source>
</evidence>
<dbReference type="Proteomes" id="UP000249590">
    <property type="component" value="Unassembled WGS sequence"/>
</dbReference>
<organism evidence="2 3">
    <name type="scientific">Acuticoccus sediminis</name>
    <dbReference type="NCBI Taxonomy" id="2184697"/>
    <lineage>
        <taxon>Bacteria</taxon>
        <taxon>Pseudomonadati</taxon>
        <taxon>Pseudomonadota</taxon>
        <taxon>Alphaproteobacteria</taxon>
        <taxon>Hyphomicrobiales</taxon>
        <taxon>Amorphaceae</taxon>
        <taxon>Acuticoccus</taxon>
    </lineage>
</organism>
<dbReference type="AlphaFoldDB" id="A0A8B2NUN6"/>
<gene>
    <name evidence="2" type="ORF">DLJ53_05350</name>
</gene>
<name>A0A8B2NUN6_9HYPH</name>
<keyword evidence="3" id="KW-1185">Reference proteome</keyword>
<keyword evidence="1" id="KW-0812">Transmembrane</keyword>
<protein>
    <recommendedName>
        <fullName evidence="4">HAMP domain-containing protein</fullName>
    </recommendedName>
</protein>
<keyword evidence="1" id="KW-0472">Membrane</keyword>
<dbReference type="EMBL" id="QHHQ01000001">
    <property type="protein sequence ID" value="RAI03897.1"/>
    <property type="molecule type" value="Genomic_DNA"/>
</dbReference>
<evidence type="ECO:0000313" key="2">
    <source>
        <dbReference type="EMBL" id="RAI03897.1"/>
    </source>
</evidence>
<reference evidence="2 3" key="1">
    <citation type="submission" date="2018-05" db="EMBL/GenBank/DDBJ databases">
        <title>Acuticoccus sediminis sp. nov., isolated from deep-sea sediment of Indian Ocean.</title>
        <authorList>
            <person name="Liu X."/>
            <person name="Lai Q."/>
            <person name="Du Y."/>
            <person name="Sun F."/>
            <person name="Zhang X."/>
            <person name="Wang S."/>
            <person name="Shao Z."/>
        </authorList>
    </citation>
    <scope>NUCLEOTIDE SEQUENCE [LARGE SCALE GENOMIC DNA]</scope>
    <source>
        <strain evidence="2 3">PTG4-2</strain>
    </source>
</reference>
<dbReference type="OrthoDB" id="8450364at2"/>
<sequence>MLAALIPLVAASLALGSYLNYAGVRHNYLELVGDRMSTVAERIANDAEVAMSMGVPLTSQDVMNRSLEREAAADPMVLSIDVVGSGGNVLFSSDPDRRGSEDRGDSAIAWRHFAPIDTAFGTNEGNVVVRASQQALDANVSDVGRSILWLSVLAILGGVAIVSVAVMLSVRALWHRLTDRAPTASGAMVPQEIRASIAAVDDEHRAVAERLGLVPQKTGA</sequence>
<dbReference type="RefSeq" id="WP_111342954.1">
    <property type="nucleotide sequence ID" value="NZ_QHHQ01000001.1"/>
</dbReference>
<evidence type="ECO:0000256" key="1">
    <source>
        <dbReference type="SAM" id="Phobius"/>
    </source>
</evidence>
<accession>A0A8B2NUN6</accession>
<keyword evidence="1" id="KW-1133">Transmembrane helix</keyword>
<feature type="transmembrane region" description="Helical" evidence="1">
    <location>
        <begin position="147"/>
        <end position="170"/>
    </location>
</feature>
<proteinExistence type="predicted"/>
<comment type="caution">
    <text evidence="2">The sequence shown here is derived from an EMBL/GenBank/DDBJ whole genome shotgun (WGS) entry which is preliminary data.</text>
</comment>
<evidence type="ECO:0008006" key="4">
    <source>
        <dbReference type="Google" id="ProtNLM"/>
    </source>
</evidence>